<dbReference type="AlphaFoldDB" id="A0A1B6LVQ8"/>
<protein>
    <submittedName>
        <fullName evidence="1">Uncharacterized protein</fullName>
    </submittedName>
</protein>
<feature type="non-terminal residue" evidence="1">
    <location>
        <position position="1"/>
    </location>
</feature>
<accession>A0A1B6LVQ8</accession>
<name>A0A1B6LVQ8_9HEMI</name>
<proteinExistence type="predicted"/>
<dbReference type="EMBL" id="GEBQ01012209">
    <property type="protein sequence ID" value="JAT27768.1"/>
    <property type="molecule type" value="Transcribed_RNA"/>
</dbReference>
<reference evidence="1" key="1">
    <citation type="submission" date="2015-11" db="EMBL/GenBank/DDBJ databases">
        <title>De novo transcriptome assembly of four potential Pierce s Disease insect vectors from Arizona vineyards.</title>
        <authorList>
            <person name="Tassone E.E."/>
        </authorList>
    </citation>
    <scope>NUCLEOTIDE SEQUENCE</scope>
</reference>
<gene>
    <name evidence="1" type="ORF">g.12409</name>
</gene>
<organism evidence="1">
    <name type="scientific">Graphocephala atropunctata</name>
    <dbReference type="NCBI Taxonomy" id="36148"/>
    <lineage>
        <taxon>Eukaryota</taxon>
        <taxon>Metazoa</taxon>
        <taxon>Ecdysozoa</taxon>
        <taxon>Arthropoda</taxon>
        <taxon>Hexapoda</taxon>
        <taxon>Insecta</taxon>
        <taxon>Pterygota</taxon>
        <taxon>Neoptera</taxon>
        <taxon>Paraneoptera</taxon>
        <taxon>Hemiptera</taxon>
        <taxon>Auchenorrhyncha</taxon>
        <taxon>Membracoidea</taxon>
        <taxon>Cicadellidae</taxon>
        <taxon>Cicadellinae</taxon>
        <taxon>Cicadellini</taxon>
        <taxon>Graphocephala</taxon>
    </lineage>
</organism>
<sequence>VDFATDKCNVVISEYLREIATMGQSTLHILAVLVLIVGTCLSFPRPEPEPEPAPKAAPEPKPEPLFQNLLYSLLTPLLPLVCELVQLLNGLLSSLLHGILELLLDYLGMGEVPHDTIFNTLPIV</sequence>
<evidence type="ECO:0000313" key="1">
    <source>
        <dbReference type="EMBL" id="JAT27768.1"/>
    </source>
</evidence>